<feature type="domain" description="HTH marR-type" evidence="4">
    <location>
        <begin position="3"/>
        <end position="134"/>
    </location>
</feature>
<organism evidence="5 6">
    <name type="scientific">Robertmurraya mangrovi</name>
    <dbReference type="NCBI Taxonomy" id="3098077"/>
    <lineage>
        <taxon>Bacteria</taxon>
        <taxon>Bacillati</taxon>
        <taxon>Bacillota</taxon>
        <taxon>Bacilli</taxon>
        <taxon>Bacillales</taxon>
        <taxon>Bacillaceae</taxon>
        <taxon>Robertmurraya</taxon>
    </lineage>
</organism>
<keyword evidence="2" id="KW-0238">DNA-binding</keyword>
<dbReference type="PANTHER" id="PTHR42756:SF1">
    <property type="entry name" value="TRANSCRIPTIONAL REPRESSOR OF EMRAB OPERON"/>
    <property type="match status" value="1"/>
</dbReference>
<dbReference type="InterPro" id="IPR036388">
    <property type="entry name" value="WH-like_DNA-bd_sf"/>
</dbReference>
<dbReference type="SMART" id="SM00347">
    <property type="entry name" value="HTH_MARR"/>
    <property type="match status" value="1"/>
</dbReference>
<dbReference type="PANTHER" id="PTHR42756">
    <property type="entry name" value="TRANSCRIPTIONAL REGULATOR, MARR"/>
    <property type="match status" value="1"/>
</dbReference>
<name>A0ABU5J008_9BACI</name>
<dbReference type="Pfam" id="PF13463">
    <property type="entry name" value="HTH_27"/>
    <property type="match status" value="1"/>
</dbReference>
<comment type="caution">
    <text evidence="5">The sequence shown here is derived from an EMBL/GenBank/DDBJ whole genome shotgun (WGS) entry which is preliminary data.</text>
</comment>
<keyword evidence="6" id="KW-1185">Reference proteome</keyword>
<dbReference type="EMBL" id="JAXOFX010000008">
    <property type="protein sequence ID" value="MDZ5472721.1"/>
    <property type="molecule type" value="Genomic_DNA"/>
</dbReference>
<dbReference type="SUPFAM" id="SSF46785">
    <property type="entry name" value="Winged helix' DNA-binding domain"/>
    <property type="match status" value="1"/>
</dbReference>
<keyword evidence="3" id="KW-0804">Transcription</keyword>
<reference evidence="5 6" key="1">
    <citation type="submission" date="2023-11" db="EMBL/GenBank/DDBJ databases">
        <title>Bacillus jintuensis, isolated from a mudflat on the Beibu Gulf coast.</title>
        <authorList>
            <person name="Li M."/>
        </authorList>
    </citation>
    <scope>NUCLEOTIDE SEQUENCE [LARGE SCALE GENOMIC DNA]</scope>
    <source>
        <strain evidence="5 6">31A1R</strain>
    </source>
</reference>
<dbReference type="RefSeq" id="WP_322447022.1">
    <property type="nucleotide sequence ID" value="NZ_JAXOFX010000008.1"/>
</dbReference>
<evidence type="ECO:0000313" key="6">
    <source>
        <dbReference type="Proteomes" id="UP001290455"/>
    </source>
</evidence>
<evidence type="ECO:0000256" key="2">
    <source>
        <dbReference type="ARBA" id="ARBA00023125"/>
    </source>
</evidence>
<gene>
    <name evidence="5" type="ORF">SM124_13390</name>
</gene>
<evidence type="ECO:0000256" key="1">
    <source>
        <dbReference type="ARBA" id="ARBA00023015"/>
    </source>
</evidence>
<proteinExistence type="predicted"/>
<dbReference type="InterPro" id="IPR000835">
    <property type="entry name" value="HTH_MarR-typ"/>
</dbReference>
<sequence length="139" mass="16439">MNSHDLFHSIHQLTRQLTKKLNEALEPYGLYSAQWSVLYTLKTKGTLTQRQLCDYLAVEAPPMTRTIQRLIKQDYVTQVQGDDRRTKYIKLTKKALQVYPEWENAVIKMNEQVINHFPLSSQEQYCKLTLDWLHSLEKI</sequence>
<evidence type="ECO:0000259" key="4">
    <source>
        <dbReference type="PROSITE" id="PS50995"/>
    </source>
</evidence>
<evidence type="ECO:0000256" key="3">
    <source>
        <dbReference type="ARBA" id="ARBA00023163"/>
    </source>
</evidence>
<dbReference type="PROSITE" id="PS50995">
    <property type="entry name" value="HTH_MARR_2"/>
    <property type="match status" value="1"/>
</dbReference>
<dbReference type="Gene3D" id="1.10.10.10">
    <property type="entry name" value="Winged helix-like DNA-binding domain superfamily/Winged helix DNA-binding domain"/>
    <property type="match status" value="1"/>
</dbReference>
<accession>A0ABU5J008</accession>
<protein>
    <submittedName>
        <fullName evidence="5">MarR family transcriptional regulator</fullName>
    </submittedName>
</protein>
<dbReference type="InterPro" id="IPR036390">
    <property type="entry name" value="WH_DNA-bd_sf"/>
</dbReference>
<dbReference type="Proteomes" id="UP001290455">
    <property type="component" value="Unassembled WGS sequence"/>
</dbReference>
<evidence type="ECO:0000313" key="5">
    <source>
        <dbReference type="EMBL" id="MDZ5472721.1"/>
    </source>
</evidence>
<keyword evidence="1" id="KW-0805">Transcription regulation</keyword>